<name>A0ABW3BVM0_9FLAO</name>
<dbReference type="InterPro" id="IPR032342">
    <property type="entry name" value="DUF4861"/>
</dbReference>
<protein>
    <submittedName>
        <fullName evidence="1">DUF4861 family protein</fullName>
    </submittedName>
</protein>
<evidence type="ECO:0000313" key="1">
    <source>
        <dbReference type="EMBL" id="MFD0836738.1"/>
    </source>
</evidence>
<accession>A0ABW3BVM0</accession>
<evidence type="ECO:0000313" key="2">
    <source>
        <dbReference type="Proteomes" id="UP001597011"/>
    </source>
</evidence>
<gene>
    <name evidence="1" type="ORF">ACFQ0I_13245</name>
</gene>
<dbReference type="Pfam" id="PF16153">
    <property type="entry name" value="DUF4861"/>
    <property type="match status" value="1"/>
</dbReference>
<dbReference type="Proteomes" id="UP001597011">
    <property type="component" value="Unassembled WGS sequence"/>
</dbReference>
<keyword evidence="2" id="KW-1185">Reference proteome</keyword>
<dbReference type="RefSeq" id="WP_379943003.1">
    <property type="nucleotide sequence ID" value="NZ_JBHTIB010000012.1"/>
</dbReference>
<dbReference type="EMBL" id="JBHTIB010000012">
    <property type="protein sequence ID" value="MFD0836738.1"/>
    <property type="molecule type" value="Genomic_DNA"/>
</dbReference>
<comment type="caution">
    <text evidence="1">The sequence shown here is derived from an EMBL/GenBank/DDBJ whole genome shotgun (WGS) entry which is preliminary data.</text>
</comment>
<organism evidence="1 2">
    <name type="scientific">Mariniflexile aquimaris</name>
    <dbReference type="NCBI Taxonomy" id="881009"/>
    <lineage>
        <taxon>Bacteria</taxon>
        <taxon>Pseudomonadati</taxon>
        <taxon>Bacteroidota</taxon>
        <taxon>Flavobacteriia</taxon>
        <taxon>Flavobacteriales</taxon>
        <taxon>Flavobacteriaceae</taxon>
        <taxon>Mariniflexile</taxon>
    </lineage>
</organism>
<proteinExistence type="predicted"/>
<sequence length="337" mass="37991">MKPNRNSCIQVTFIMSLVFFHLFSCKSKQEVSYEKPSLKTYAELSIAQGGAWVDGSRGHKEYKGGTSFKNIKAIQVPKEHTDHTWFIRYEGPGWENGQIGYRLYLDWRNAIDIFGKKVDSLVLPYVGQDGFDSYHEPSDWGQDILKAGKSLGIGGYGRIVADSIVHFQKVKNTFAKIENTNVSSTVEISYTGWESGNESIDLNTKLSIYSHDRFTKATLTPSKEVTGICTGIVKFKEIPLIKKVGSKWAYIATYGKQTLASPPDNLGMALFYKLDEVAEQKTGMHDHLVIFKPSIQPLTYYFLGAWEQELNGIKTQEAFIQDLDAKLEVLESKNILN</sequence>
<reference evidence="2" key="1">
    <citation type="journal article" date="2019" name="Int. J. Syst. Evol. Microbiol.">
        <title>The Global Catalogue of Microorganisms (GCM) 10K type strain sequencing project: providing services to taxonomists for standard genome sequencing and annotation.</title>
        <authorList>
            <consortium name="The Broad Institute Genomics Platform"/>
            <consortium name="The Broad Institute Genome Sequencing Center for Infectious Disease"/>
            <person name="Wu L."/>
            <person name="Ma J."/>
        </authorList>
    </citation>
    <scope>NUCLEOTIDE SEQUENCE [LARGE SCALE GENOMIC DNA]</scope>
    <source>
        <strain evidence="2">CCUG 60529</strain>
    </source>
</reference>